<feature type="domain" description="C2H2-type" evidence="3">
    <location>
        <begin position="881"/>
        <end position="909"/>
    </location>
</feature>
<dbReference type="OrthoDB" id="3208495at2759"/>
<feature type="region of interest" description="Disordered" evidence="2">
    <location>
        <begin position="78"/>
        <end position="99"/>
    </location>
</feature>
<comment type="caution">
    <text evidence="4">The sequence shown here is derived from an EMBL/GenBank/DDBJ whole genome shotgun (WGS) entry which is preliminary data.</text>
</comment>
<sequence>MDETTRRRKRQRVKNLFILDEAEAGDDESEEEIEEDEPEKDEEFQQELSRFRQHQNALQSRNSPTIFSDLIQRLESNVPHVRRGQDTASSSLDPLECSEHDSGDLGQPFYNALEANLLRHPEASNLSSRYLRGSEKKIIRRIQSDIVEYDQRHTNEQLGRVIQDVLPSMAPGHLYLITRNDVNTIPLCQYLHSFSGFIYGKSIINRKSDFMPIHHVVTDFSPTSPNIDPNFSVGDWVTIRGAGLYTACLGLIVPRDSRLSHSRRSSYTVLTIPRIPKSIEEEKAAFTSDFKPPPSPFFYADALRISELYRLEKNDFWGDAGIPEWGEEIQSQCPPNISCTKDHSTEFFFRGQIFQCGLTLLSFRANQLQAAPTSFDPSIENDFINSHHSDVFRFSRNMPIPNSWSFTANEKVSVHTSCPEKHLHGANGLIVQVLDCECEVDFQGEVYSILKRDLIKVFSMGDLVYCEGGSGSFVLMTGHSALVMIDERTRSVLENEKRERVKDLLLRGGYSSKDLETPEYMEGADFTVEPVAVYPVNSLSGSSTVLSSSSFANSSRVDAPQPENTSSAVATRIPRSIWIGTRVIVKKHATRHGYKGIVVDVRRDDSTLSGLAVQVNYDVINVEHGVEWLDYVQVRNEQSLQFLHEARNTGLTDYYHFKNKFSPSYSDLEKQAILRFKTLARARELDARVREADILEQQEEVRQLYEISIPPPDRWILDPRWQLSLGKLEFFIQVHAGKWKSSEDRKVHLVVKDGRIEVRIRLGATNTRDKAETIPHADICNVPADCLRTKKVSARASHARCLYLVAFPHNSSARHVGKLVHMSQELTKQGNILMYNIRLKYGGQTIPADKTSGDSAIVIPETSTNLASNSMGAFTTMAKSFTCHVCKKSFKMRSSLFSHRTQSKGCNKPPRLTETALRRFGKLPRLANSVDVADPGVEQEVIQPEVENQRTPSPIPCEPFPPRALPQPAAPPPPSRIALRPSRSGRIRFLPAQLRDSLPTLSRAMPGTFQRDEDEGLQDVPPRPPSPIRSPSPERSPTPDPVFKEVQSSIDHFGMYRVYSELPSAIPDEEVLIEDVCEGAGFSIPPPTDSSSIFSSVIKVQSHLNDKIFAPFLNITVYRLISWWYGTESKSMADLDRLVKDVIHPDDFDPSHLDDFSTKKVLRDMDLYQGDTRLFPAEDGWQEISVEIPVPCTGVKQPESEAPRYTVNGVFIRKPLEVMKSVFQSSTSHKFHYTPFELRQQSFPGSDKSSRLYGELYNSPAFIDEHKRVQSERLKKRYNTPTDEDLKHPSALAGMMFWSDATRVGNWGDASMWPIYMYFGNQSKYDRSRPSSFAAHHVAYIPKVCLNRDT</sequence>
<organism evidence="4 5">
    <name type="scientific">Collybiopsis confluens</name>
    <dbReference type="NCBI Taxonomy" id="2823264"/>
    <lineage>
        <taxon>Eukaryota</taxon>
        <taxon>Fungi</taxon>
        <taxon>Dikarya</taxon>
        <taxon>Basidiomycota</taxon>
        <taxon>Agaricomycotina</taxon>
        <taxon>Agaricomycetes</taxon>
        <taxon>Agaricomycetidae</taxon>
        <taxon>Agaricales</taxon>
        <taxon>Marasmiineae</taxon>
        <taxon>Omphalotaceae</taxon>
        <taxon>Collybiopsis</taxon>
    </lineage>
</organism>
<evidence type="ECO:0000313" key="4">
    <source>
        <dbReference type="EMBL" id="KAF5392648.1"/>
    </source>
</evidence>
<feature type="compositionally biased region" description="Acidic residues" evidence="2">
    <location>
        <begin position="20"/>
        <end position="45"/>
    </location>
</feature>
<evidence type="ECO:0000256" key="1">
    <source>
        <dbReference type="PROSITE-ProRule" id="PRU00042"/>
    </source>
</evidence>
<keyword evidence="1" id="KW-0479">Metal-binding</keyword>
<keyword evidence="1" id="KW-0862">Zinc</keyword>
<keyword evidence="5" id="KW-1185">Reference proteome</keyword>
<dbReference type="Proteomes" id="UP000518752">
    <property type="component" value="Unassembled WGS sequence"/>
</dbReference>
<dbReference type="InterPro" id="IPR041078">
    <property type="entry name" value="Plavaka"/>
</dbReference>
<keyword evidence="1" id="KW-0863">Zinc-finger</keyword>
<dbReference type="PROSITE" id="PS50157">
    <property type="entry name" value="ZINC_FINGER_C2H2_2"/>
    <property type="match status" value="1"/>
</dbReference>
<evidence type="ECO:0000313" key="5">
    <source>
        <dbReference type="Proteomes" id="UP000518752"/>
    </source>
</evidence>
<evidence type="ECO:0000256" key="2">
    <source>
        <dbReference type="SAM" id="MobiDB-lite"/>
    </source>
</evidence>
<dbReference type="InterPro" id="IPR013087">
    <property type="entry name" value="Znf_C2H2_type"/>
</dbReference>
<gene>
    <name evidence="4" type="ORF">D9757_001077</name>
</gene>
<evidence type="ECO:0000259" key="3">
    <source>
        <dbReference type="PROSITE" id="PS50157"/>
    </source>
</evidence>
<protein>
    <recommendedName>
        <fullName evidence="3">C2H2-type domain-containing protein</fullName>
    </recommendedName>
</protein>
<dbReference type="Pfam" id="PF18759">
    <property type="entry name" value="Plavaka"/>
    <property type="match status" value="1"/>
</dbReference>
<name>A0A8H5MG00_9AGAR</name>
<feature type="compositionally biased region" description="Pro residues" evidence="2">
    <location>
        <begin position="953"/>
        <end position="975"/>
    </location>
</feature>
<feature type="region of interest" description="Disordered" evidence="2">
    <location>
        <begin position="18"/>
        <end position="47"/>
    </location>
</feature>
<proteinExistence type="predicted"/>
<accession>A0A8H5MG00</accession>
<feature type="compositionally biased region" description="Pro residues" evidence="2">
    <location>
        <begin position="1021"/>
        <end position="1040"/>
    </location>
</feature>
<dbReference type="EMBL" id="JAACJN010000004">
    <property type="protein sequence ID" value="KAF5392648.1"/>
    <property type="molecule type" value="Genomic_DNA"/>
</dbReference>
<reference evidence="4 5" key="1">
    <citation type="journal article" date="2020" name="ISME J.">
        <title>Uncovering the hidden diversity of litter-decomposition mechanisms in mushroom-forming fungi.</title>
        <authorList>
            <person name="Floudas D."/>
            <person name="Bentzer J."/>
            <person name="Ahren D."/>
            <person name="Johansson T."/>
            <person name="Persson P."/>
            <person name="Tunlid A."/>
        </authorList>
    </citation>
    <scope>NUCLEOTIDE SEQUENCE [LARGE SCALE GENOMIC DNA]</scope>
    <source>
        <strain evidence="4 5">CBS 406.79</strain>
    </source>
</reference>
<feature type="region of interest" description="Disordered" evidence="2">
    <location>
        <begin position="941"/>
        <end position="1041"/>
    </location>
</feature>
<dbReference type="GO" id="GO:0008270">
    <property type="term" value="F:zinc ion binding"/>
    <property type="evidence" value="ECO:0007669"/>
    <property type="project" value="UniProtKB-KW"/>
</dbReference>